<dbReference type="FunFam" id="3.30.2350.10:FF:000011">
    <property type="entry name" value="tRNA pseudouridine synthase B"/>
    <property type="match status" value="1"/>
</dbReference>
<evidence type="ECO:0000259" key="7">
    <source>
        <dbReference type="Pfam" id="PF16198"/>
    </source>
</evidence>
<evidence type="ECO:0000256" key="4">
    <source>
        <dbReference type="ARBA" id="ARBA00023235"/>
    </source>
</evidence>
<dbReference type="GO" id="GO:0003723">
    <property type="term" value="F:RNA binding"/>
    <property type="evidence" value="ECO:0007669"/>
    <property type="project" value="InterPro"/>
</dbReference>
<keyword evidence="4 5" id="KW-0413">Isomerase</keyword>
<dbReference type="HAMAP" id="MF_01080">
    <property type="entry name" value="TruB_bact"/>
    <property type="match status" value="1"/>
</dbReference>
<dbReference type="EMBL" id="JAQONE010000025">
    <property type="protein sequence ID" value="MDC2830352.1"/>
    <property type="molecule type" value="Genomic_DNA"/>
</dbReference>
<comment type="similarity">
    <text evidence="2 5">Belongs to the pseudouridine synthase TruB family. Type 1 subfamily.</text>
</comment>
<dbReference type="Pfam" id="PF16198">
    <property type="entry name" value="TruB_C_2"/>
    <property type="match status" value="1"/>
</dbReference>
<proteinExistence type="inferred from homology"/>
<dbReference type="GO" id="GO:0160148">
    <property type="term" value="F:tRNA pseudouridine(55) synthase activity"/>
    <property type="evidence" value="ECO:0007669"/>
    <property type="project" value="UniProtKB-EC"/>
</dbReference>
<dbReference type="InterPro" id="IPR014780">
    <property type="entry name" value="tRNA_psdUridine_synth_TruB"/>
</dbReference>
<dbReference type="InterPro" id="IPR032819">
    <property type="entry name" value="TruB_C"/>
</dbReference>
<organism evidence="8 9">
    <name type="scientific">Limosilactobacillus mucosae</name>
    <name type="common">Lactobacillus mucosae</name>
    <dbReference type="NCBI Taxonomy" id="97478"/>
    <lineage>
        <taxon>Bacteria</taxon>
        <taxon>Bacillati</taxon>
        <taxon>Bacillota</taxon>
        <taxon>Bacilli</taxon>
        <taxon>Lactobacillales</taxon>
        <taxon>Lactobacillaceae</taxon>
        <taxon>Limosilactobacillus</taxon>
    </lineage>
</organism>
<feature type="domain" description="tRNA pseudouridylate synthase B C-terminal" evidence="7">
    <location>
        <begin position="179"/>
        <end position="237"/>
    </location>
</feature>
<comment type="caution">
    <text evidence="8">The sequence shown here is derived from an EMBL/GenBank/DDBJ whole genome shotgun (WGS) entry which is preliminary data.</text>
</comment>
<name>A0AAJ1M9H1_LIMMU</name>
<dbReference type="Gene3D" id="3.30.2350.10">
    <property type="entry name" value="Pseudouridine synthase"/>
    <property type="match status" value="1"/>
</dbReference>
<dbReference type="InterPro" id="IPR002501">
    <property type="entry name" value="PsdUridine_synth_N"/>
</dbReference>
<accession>A0AAJ1M9H1</accession>
<evidence type="ECO:0000259" key="6">
    <source>
        <dbReference type="Pfam" id="PF01509"/>
    </source>
</evidence>
<evidence type="ECO:0000256" key="3">
    <source>
        <dbReference type="ARBA" id="ARBA00022694"/>
    </source>
</evidence>
<dbReference type="GO" id="GO:1990481">
    <property type="term" value="P:mRNA pseudouridine synthesis"/>
    <property type="evidence" value="ECO:0007669"/>
    <property type="project" value="TreeGrafter"/>
</dbReference>
<dbReference type="Pfam" id="PF01509">
    <property type="entry name" value="TruB_N"/>
    <property type="match status" value="1"/>
</dbReference>
<feature type="domain" description="Pseudouridine synthase II N-terminal" evidence="6">
    <location>
        <begin position="23"/>
        <end position="178"/>
    </location>
</feature>
<keyword evidence="3 5" id="KW-0819">tRNA processing</keyword>
<dbReference type="EC" id="5.4.99.25" evidence="5"/>
<dbReference type="CDD" id="cd02573">
    <property type="entry name" value="PseudoU_synth_EcTruB"/>
    <property type="match status" value="1"/>
</dbReference>
<dbReference type="SUPFAM" id="SSF55120">
    <property type="entry name" value="Pseudouridine synthase"/>
    <property type="match status" value="1"/>
</dbReference>
<gene>
    <name evidence="5 8" type="primary">truB</name>
    <name evidence="8" type="ORF">PO250_08610</name>
</gene>
<reference evidence="8" key="1">
    <citation type="submission" date="2023-01" db="EMBL/GenBank/DDBJ databases">
        <title>Genome analysis of 13 Lactobacillus isolated from gut of wild boar.</title>
        <authorList>
            <person name="Papp P."/>
            <person name="Libisch B."/>
            <person name="Nagy T."/>
            <person name="Olasz F."/>
        </authorList>
    </citation>
    <scope>NUCLEOTIDE SEQUENCE</scope>
    <source>
        <strain evidence="8">F146</strain>
    </source>
</reference>
<comment type="catalytic activity">
    <reaction evidence="1 5">
        <text>uridine(55) in tRNA = pseudouridine(55) in tRNA</text>
        <dbReference type="Rhea" id="RHEA:42532"/>
        <dbReference type="Rhea" id="RHEA-COMP:10101"/>
        <dbReference type="Rhea" id="RHEA-COMP:10102"/>
        <dbReference type="ChEBI" id="CHEBI:65314"/>
        <dbReference type="ChEBI" id="CHEBI:65315"/>
        <dbReference type="EC" id="5.4.99.25"/>
    </reaction>
</comment>
<evidence type="ECO:0000256" key="1">
    <source>
        <dbReference type="ARBA" id="ARBA00000385"/>
    </source>
</evidence>
<dbReference type="GO" id="GO:0031119">
    <property type="term" value="P:tRNA pseudouridine synthesis"/>
    <property type="evidence" value="ECO:0007669"/>
    <property type="project" value="UniProtKB-UniRule"/>
</dbReference>
<dbReference type="NCBIfam" id="TIGR00431">
    <property type="entry name" value="TruB"/>
    <property type="match status" value="1"/>
</dbReference>
<evidence type="ECO:0000256" key="2">
    <source>
        <dbReference type="ARBA" id="ARBA00005642"/>
    </source>
</evidence>
<evidence type="ECO:0000313" key="8">
    <source>
        <dbReference type="EMBL" id="MDC2830352.1"/>
    </source>
</evidence>
<sequence length="297" mass="33427">MDGIIPLYKERGMTSFDCVSRLRRILHTKKIGHSGTLDPNVDGVLPICVGQATKVVEFLMASGKQYVGELLVGEATTTQDLDGEVVAQKPVTAPIAEDTIRKAMQELTGDIVQIPPMYSAIKVNGKKLYEYARAGETVERPKRHVHIERFEMTASSYDEKNQQQRIRFVVDCSKGTYVRTLAYDLAKELGYPGVMSSLTRTKSGGFELDQTLSLTDIQDAMEAQIMNRYVYPMDYALKSYPHAELSDAQWKRVQNGGWLSDLDTKDQEVALTYQGEVKALYQLKDHVYKPLKMLSTK</sequence>
<feature type="active site" description="Nucleophile" evidence="5">
    <location>
        <position position="38"/>
    </location>
</feature>
<comment type="function">
    <text evidence="5">Responsible for synthesis of pseudouridine from uracil-55 in the psi GC loop of transfer RNAs.</text>
</comment>
<evidence type="ECO:0000256" key="5">
    <source>
        <dbReference type="HAMAP-Rule" id="MF_01080"/>
    </source>
</evidence>
<dbReference type="RefSeq" id="WP_272209427.1">
    <property type="nucleotide sequence ID" value="NZ_JAQOMV010000033.1"/>
</dbReference>
<evidence type="ECO:0000313" key="9">
    <source>
        <dbReference type="Proteomes" id="UP001220670"/>
    </source>
</evidence>
<dbReference type="PANTHER" id="PTHR13767">
    <property type="entry name" value="TRNA-PSEUDOURIDINE SYNTHASE"/>
    <property type="match status" value="1"/>
</dbReference>
<dbReference type="PANTHER" id="PTHR13767:SF2">
    <property type="entry name" value="PSEUDOURIDYLATE SYNTHASE TRUB1"/>
    <property type="match status" value="1"/>
</dbReference>
<protein>
    <recommendedName>
        <fullName evidence="5">tRNA pseudouridine synthase B</fullName>
        <ecNumber evidence="5">5.4.99.25</ecNumber>
    </recommendedName>
    <alternativeName>
        <fullName evidence="5">tRNA pseudouridine(55) synthase</fullName>
        <shortName evidence="5">Psi55 synthase</shortName>
    </alternativeName>
    <alternativeName>
        <fullName evidence="5">tRNA pseudouridylate synthase</fullName>
    </alternativeName>
    <alternativeName>
        <fullName evidence="5">tRNA-uridine isomerase</fullName>
    </alternativeName>
</protein>
<dbReference type="InterPro" id="IPR020103">
    <property type="entry name" value="PsdUridine_synth_cat_dom_sf"/>
</dbReference>
<dbReference type="AlphaFoldDB" id="A0AAJ1M9H1"/>
<dbReference type="Proteomes" id="UP001220670">
    <property type="component" value="Unassembled WGS sequence"/>
</dbReference>